<dbReference type="GO" id="GO:0004519">
    <property type="term" value="F:endonuclease activity"/>
    <property type="evidence" value="ECO:0007669"/>
    <property type="project" value="InterPro"/>
</dbReference>
<gene>
    <name evidence="2" type="ORF">NCTC10376_03295</name>
</gene>
<dbReference type="GO" id="GO:0003676">
    <property type="term" value="F:nucleic acid binding"/>
    <property type="evidence" value="ECO:0007669"/>
    <property type="project" value="InterPro"/>
</dbReference>
<dbReference type="InterPro" id="IPR002711">
    <property type="entry name" value="HNH"/>
</dbReference>
<evidence type="ECO:0000313" key="3">
    <source>
        <dbReference type="Proteomes" id="UP000254331"/>
    </source>
</evidence>
<dbReference type="SUPFAM" id="SSF54060">
    <property type="entry name" value="His-Me finger endonucleases"/>
    <property type="match status" value="1"/>
</dbReference>
<sequence>MCKCKVVGCDRQAMYKSQMVCQMHYFRMMRTGSYKKKGRSLRTHNAKGYQMLYLPDHPLAMKNGYAYEHRVVMHQLHGDNPMNCNKCGKAIDWSTVHVDHINEDVKDNSPENLRFLCNGCNVMRTRKHQKEHTKKRRVGITCNGITLTATEWSRMPNVKVSRGTISRRIKNGSSPYDAIYGEKETHISTLPKSGYTPKYKNTHVDSCITHYRAKLKELKDEER</sequence>
<dbReference type="AlphaFoldDB" id="A0A379FCY1"/>
<dbReference type="InterPro" id="IPR044925">
    <property type="entry name" value="His-Me_finger_sf"/>
</dbReference>
<dbReference type="Gene3D" id="3.90.75.20">
    <property type="match status" value="1"/>
</dbReference>
<name>A0A379FCY1_PROVU</name>
<dbReference type="Pfam" id="PF01844">
    <property type="entry name" value="HNH"/>
    <property type="match status" value="1"/>
</dbReference>
<dbReference type="Proteomes" id="UP000254331">
    <property type="component" value="Unassembled WGS sequence"/>
</dbReference>
<evidence type="ECO:0000313" key="2">
    <source>
        <dbReference type="EMBL" id="SUC17352.1"/>
    </source>
</evidence>
<proteinExistence type="predicted"/>
<dbReference type="EMBL" id="UGTW01000001">
    <property type="protein sequence ID" value="SUC17352.1"/>
    <property type="molecule type" value="Genomic_DNA"/>
</dbReference>
<dbReference type="InterPro" id="IPR003615">
    <property type="entry name" value="HNH_nuc"/>
</dbReference>
<accession>A0A379FCY1</accession>
<organism evidence="2 3">
    <name type="scientific">Proteus vulgaris</name>
    <dbReference type="NCBI Taxonomy" id="585"/>
    <lineage>
        <taxon>Bacteria</taxon>
        <taxon>Pseudomonadati</taxon>
        <taxon>Pseudomonadota</taxon>
        <taxon>Gammaproteobacteria</taxon>
        <taxon>Enterobacterales</taxon>
        <taxon>Morganellaceae</taxon>
        <taxon>Proteus</taxon>
    </lineage>
</organism>
<reference evidence="2 3" key="1">
    <citation type="submission" date="2018-06" db="EMBL/GenBank/DDBJ databases">
        <authorList>
            <consortium name="Pathogen Informatics"/>
            <person name="Doyle S."/>
        </authorList>
    </citation>
    <scope>NUCLEOTIDE SEQUENCE [LARGE SCALE GENOMIC DNA]</scope>
    <source>
        <strain evidence="2 3">NCTC10376</strain>
    </source>
</reference>
<feature type="domain" description="HNH" evidence="1">
    <location>
        <begin position="84"/>
        <end position="126"/>
    </location>
</feature>
<dbReference type="GO" id="GO:0008270">
    <property type="term" value="F:zinc ion binding"/>
    <property type="evidence" value="ECO:0007669"/>
    <property type="project" value="InterPro"/>
</dbReference>
<evidence type="ECO:0000259" key="1">
    <source>
        <dbReference type="Pfam" id="PF01844"/>
    </source>
</evidence>
<protein>
    <recommendedName>
        <fullName evidence="1">HNH domain-containing protein</fullName>
    </recommendedName>
</protein>
<dbReference type="CDD" id="cd00085">
    <property type="entry name" value="HNHc"/>
    <property type="match status" value="1"/>
</dbReference>